<accession>A0A915D6Z4</accession>
<evidence type="ECO:0000256" key="1">
    <source>
        <dbReference type="SAM" id="MobiDB-lite"/>
    </source>
</evidence>
<evidence type="ECO:0000313" key="3">
    <source>
        <dbReference type="WBParaSite" id="jg16660"/>
    </source>
</evidence>
<reference evidence="3" key="1">
    <citation type="submission" date="2022-11" db="UniProtKB">
        <authorList>
            <consortium name="WormBaseParasite"/>
        </authorList>
    </citation>
    <scope>IDENTIFICATION</scope>
</reference>
<evidence type="ECO:0000313" key="2">
    <source>
        <dbReference type="Proteomes" id="UP000887574"/>
    </source>
</evidence>
<keyword evidence="2" id="KW-1185">Reference proteome</keyword>
<organism evidence="2 3">
    <name type="scientific">Ditylenchus dipsaci</name>
    <dbReference type="NCBI Taxonomy" id="166011"/>
    <lineage>
        <taxon>Eukaryota</taxon>
        <taxon>Metazoa</taxon>
        <taxon>Ecdysozoa</taxon>
        <taxon>Nematoda</taxon>
        <taxon>Chromadorea</taxon>
        <taxon>Rhabditida</taxon>
        <taxon>Tylenchina</taxon>
        <taxon>Tylenchomorpha</taxon>
        <taxon>Sphaerularioidea</taxon>
        <taxon>Anguinidae</taxon>
        <taxon>Anguininae</taxon>
        <taxon>Ditylenchus</taxon>
    </lineage>
</organism>
<proteinExistence type="predicted"/>
<protein>
    <submittedName>
        <fullName evidence="3">Uncharacterized protein</fullName>
    </submittedName>
</protein>
<dbReference type="AlphaFoldDB" id="A0A915D6Z4"/>
<name>A0A915D6Z4_9BILA</name>
<feature type="compositionally biased region" description="Polar residues" evidence="1">
    <location>
        <begin position="1"/>
        <end position="11"/>
    </location>
</feature>
<dbReference type="WBParaSite" id="jg16660">
    <property type="protein sequence ID" value="jg16660"/>
    <property type="gene ID" value="jg16660"/>
</dbReference>
<sequence length="99" mass="10685">MENNLSQSIQPKKTHIHPTSKATETAKFGRSTSSSEQRGGELLTTNNEHRLELDKAGSDQLPLLDYAEWLDGPDVGGERQKSLFGSPPVCYIVLGGGCG</sequence>
<feature type="region of interest" description="Disordered" evidence="1">
    <location>
        <begin position="1"/>
        <end position="48"/>
    </location>
</feature>
<dbReference type="Proteomes" id="UP000887574">
    <property type="component" value="Unplaced"/>
</dbReference>